<proteinExistence type="predicted"/>
<dbReference type="RefSeq" id="WP_274683881.1">
    <property type="nucleotide sequence ID" value="NZ_JAKNBA010000054.1"/>
</dbReference>
<sequence length="48" mass="5403">MNTHSAHHVKLPKLNESTIIVIKELVDILILFTFAAVPTLLLALHWSL</sequence>
<protein>
    <submittedName>
        <fullName evidence="2">Uncharacterized protein</fullName>
    </submittedName>
</protein>
<reference evidence="2" key="1">
    <citation type="submission" date="2022-02" db="EMBL/GenBank/DDBJ databases">
        <title>Emergence and expansion in Europe of a Vibrio aestuarianus clonal complex pathogenic for oysters.</title>
        <authorList>
            <person name="Mesnil A."/>
            <person name="Travers M.-A."/>
        </authorList>
    </citation>
    <scope>NUCLEOTIDE SEQUENCE</scope>
    <source>
        <strain evidence="2">19_064_11T1</strain>
    </source>
</reference>
<evidence type="ECO:0000256" key="1">
    <source>
        <dbReference type="SAM" id="Phobius"/>
    </source>
</evidence>
<comment type="caution">
    <text evidence="2">The sequence shown here is derived from an EMBL/GenBank/DDBJ whole genome shotgun (WGS) entry which is preliminary data.</text>
</comment>
<keyword evidence="1" id="KW-0812">Transmembrane</keyword>
<evidence type="ECO:0000313" key="3">
    <source>
        <dbReference type="Proteomes" id="UP001140979"/>
    </source>
</evidence>
<dbReference type="EMBL" id="JAKNBA010000054">
    <property type="protein sequence ID" value="MDE1244064.1"/>
    <property type="molecule type" value="Genomic_DNA"/>
</dbReference>
<dbReference type="Proteomes" id="UP001140979">
    <property type="component" value="Unassembled WGS sequence"/>
</dbReference>
<dbReference type="AlphaFoldDB" id="A0A9X4IUX9"/>
<accession>A0A9X4IUX9</accession>
<evidence type="ECO:0000313" key="2">
    <source>
        <dbReference type="EMBL" id="MDE1244064.1"/>
    </source>
</evidence>
<name>A0A9X4IUX9_9VIBR</name>
<gene>
    <name evidence="2" type="ORF">L9W94_18370</name>
</gene>
<organism evidence="2 3">
    <name type="scientific">Vibrio aestuarianus</name>
    <dbReference type="NCBI Taxonomy" id="28171"/>
    <lineage>
        <taxon>Bacteria</taxon>
        <taxon>Pseudomonadati</taxon>
        <taxon>Pseudomonadota</taxon>
        <taxon>Gammaproteobacteria</taxon>
        <taxon>Vibrionales</taxon>
        <taxon>Vibrionaceae</taxon>
        <taxon>Vibrio</taxon>
    </lineage>
</organism>
<feature type="transmembrane region" description="Helical" evidence="1">
    <location>
        <begin position="25"/>
        <end position="46"/>
    </location>
</feature>
<keyword evidence="1" id="KW-0472">Membrane</keyword>
<keyword evidence="1" id="KW-1133">Transmembrane helix</keyword>